<dbReference type="OrthoDB" id="6258999at2"/>
<dbReference type="Gene3D" id="3.40.30.10">
    <property type="entry name" value="Glutaredoxin"/>
    <property type="match status" value="1"/>
</dbReference>
<dbReference type="PROSITE" id="PS50405">
    <property type="entry name" value="GST_CTER"/>
    <property type="match status" value="1"/>
</dbReference>
<proteinExistence type="predicted"/>
<name>A0A0F4QWS1_9GAMM</name>
<dbReference type="SUPFAM" id="SSF52833">
    <property type="entry name" value="Thioredoxin-like"/>
    <property type="match status" value="1"/>
</dbReference>
<evidence type="ECO:0000259" key="1">
    <source>
        <dbReference type="PROSITE" id="PS50404"/>
    </source>
</evidence>
<dbReference type="PANTHER" id="PTHR44051:SF8">
    <property type="entry name" value="GLUTATHIONE S-TRANSFERASE GSTA"/>
    <property type="match status" value="1"/>
</dbReference>
<protein>
    <submittedName>
        <fullName evidence="3">Glutathione S-transferase</fullName>
    </submittedName>
</protein>
<dbReference type="Gene3D" id="1.20.1050.10">
    <property type="match status" value="1"/>
</dbReference>
<reference evidence="3 4" key="1">
    <citation type="journal article" date="2015" name="BMC Genomics">
        <title>Genome mining reveals unlocked bioactive potential of marine Gram-negative bacteria.</title>
        <authorList>
            <person name="Machado H."/>
            <person name="Sonnenschein E.C."/>
            <person name="Melchiorsen J."/>
            <person name="Gram L."/>
        </authorList>
    </citation>
    <scope>NUCLEOTIDE SEQUENCE [LARGE SCALE GENOMIC DNA]</scope>
    <source>
        <strain evidence="3 4">S2471</strain>
    </source>
</reference>
<dbReference type="PROSITE" id="PS50404">
    <property type="entry name" value="GST_NTER"/>
    <property type="match status" value="1"/>
</dbReference>
<dbReference type="PATRIC" id="fig|43658.5.peg.757"/>
<accession>A0A0F4QWS1</accession>
<dbReference type="SFLD" id="SFLDG00358">
    <property type="entry name" value="Main_(cytGST)"/>
    <property type="match status" value="1"/>
</dbReference>
<comment type="caution">
    <text evidence="3">The sequence shown here is derived from an EMBL/GenBank/DDBJ whole genome shotgun (WGS) entry which is preliminary data.</text>
</comment>
<dbReference type="SUPFAM" id="SSF47616">
    <property type="entry name" value="GST C-terminal domain-like"/>
    <property type="match status" value="1"/>
</dbReference>
<dbReference type="Pfam" id="PF13417">
    <property type="entry name" value="GST_N_3"/>
    <property type="match status" value="1"/>
</dbReference>
<dbReference type="GO" id="GO:0016740">
    <property type="term" value="F:transferase activity"/>
    <property type="evidence" value="ECO:0007669"/>
    <property type="project" value="UniProtKB-KW"/>
</dbReference>
<dbReference type="InterPro" id="IPR036282">
    <property type="entry name" value="Glutathione-S-Trfase_C_sf"/>
</dbReference>
<feature type="domain" description="GST N-terminal" evidence="1">
    <location>
        <begin position="1"/>
        <end position="74"/>
    </location>
</feature>
<dbReference type="PANTHER" id="PTHR44051">
    <property type="entry name" value="GLUTATHIONE S-TRANSFERASE-RELATED"/>
    <property type="match status" value="1"/>
</dbReference>
<dbReference type="InterPro" id="IPR010987">
    <property type="entry name" value="Glutathione-S-Trfase_C-like"/>
</dbReference>
<dbReference type="SFLD" id="SFLDS00019">
    <property type="entry name" value="Glutathione_Transferase_(cytos"/>
    <property type="match status" value="1"/>
</dbReference>
<dbReference type="AlphaFoldDB" id="A0A0F4QWS1"/>
<dbReference type="CDD" id="cd03057">
    <property type="entry name" value="GST_N_Beta"/>
    <property type="match status" value="1"/>
</dbReference>
<dbReference type="InterPro" id="IPR040079">
    <property type="entry name" value="Glutathione_S-Trfase"/>
</dbReference>
<organism evidence="3 4">
    <name type="scientific">Pseudoalteromonas rubra</name>
    <dbReference type="NCBI Taxonomy" id="43658"/>
    <lineage>
        <taxon>Bacteria</taxon>
        <taxon>Pseudomonadati</taxon>
        <taxon>Pseudomonadota</taxon>
        <taxon>Gammaproteobacteria</taxon>
        <taxon>Alteromonadales</taxon>
        <taxon>Pseudoalteromonadaceae</taxon>
        <taxon>Pseudoalteromonas</taxon>
    </lineage>
</organism>
<keyword evidence="3" id="KW-0808">Transferase</keyword>
<dbReference type="EMBL" id="JXYA01000006">
    <property type="protein sequence ID" value="KJZ12166.1"/>
    <property type="molecule type" value="Genomic_DNA"/>
</dbReference>
<evidence type="ECO:0000259" key="2">
    <source>
        <dbReference type="PROSITE" id="PS50405"/>
    </source>
</evidence>
<dbReference type="RefSeq" id="WP_046003599.1">
    <property type="nucleotide sequence ID" value="NZ_JXYA01000006.1"/>
</dbReference>
<evidence type="ECO:0000313" key="3">
    <source>
        <dbReference type="EMBL" id="KJZ12166.1"/>
    </source>
</evidence>
<gene>
    <name evidence="3" type="ORF">TW77_03615</name>
</gene>
<sequence length="202" mass="22254">MYTLYYKQEACSLAVHTVLRELMQDVTLIRADSLRDFSAVNPGLKVPVLTDGDEKLVEGAAIMLHLTSKHPSRLFPTEQGPARRRAVEHLLFANATMHPAYSKLFFVAHATEEGPVRQQLFEAAAKAINQLWEQVESQLQSQPFLGGQHACVADILLAVYSRWGAAFPVDIVIPPRTARMIEAVTCMPGFVAALQAEQAQGA</sequence>
<keyword evidence="4" id="KW-1185">Reference proteome</keyword>
<evidence type="ECO:0000313" key="4">
    <source>
        <dbReference type="Proteomes" id="UP000033452"/>
    </source>
</evidence>
<dbReference type="InterPro" id="IPR036249">
    <property type="entry name" value="Thioredoxin-like_sf"/>
</dbReference>
<dbReference type="InterPro" id="IPR004045">
    <property type="entry name" value="Glutathione_S-Trfase_N"/>
</dbReference>
<feature type="domain" description="GST C-terminal" evidence="2">
    <location>
        <begin position="79"/>
        <end position="202"/>
    </location>
</feature>
<dbReference type="Proteomes" id="UP000033452">
    <property type="component" value="Unassembled WGS sequence"/>
</dbReference>